<dbReference type="PANTHER" id="PTHR11818">
    <property type="entry name" value="BETA/GAMMA CRYSTALLIN"/>
    <property type="match status" value="1"/>
</dbReference>
<reference evidence="11" key="1">
    <citation type="submission" date="2019-10" db="EMBL/GenBank/DDBJ databases">
        <title>Corvus moneduloides (New Caledonian crow) genome, bCorMon1, primary haplotype.</title>
        <authorList>
            <person name="Rutz C."/>
            <person name="Fungtammasan C."/>
            <person name="Mountcastle J."/>
            <person name="Formenti G."/>
            <person name="Chow W."/>
            <person name="Howe K."/>
            <person name="Steele M.P."/>
            <person name="Fernandes J."/>
            <person name="Gilbert M.T.P."/>
            <person name="Fedrigo O."/>
            <person name="Jarvis E.D."/>
            <person name="Gemmell N."/>
        </authorList>
    </citation>
    <scope>NUCLEOTIDE SEQUENCE [LARGE SCALE GENOMIC DNA]</scope>
</reference>
<evidence type="ECO:0000313" key="10">
    <source>
        <dbReference type="Ensembl" id="ENSCMUP00000029425.1"/>
    </source>
</evidence>
<gene>
    <name evidence="10" type="primary">CRYBA4</name>
</gene>
<evidence type="ECO:0000256" key="7">
    <source>
        <dbReference type="ARBA" id="ARBA00032269"/>
    </source>
</evidence>
<feature type="compositionally biased region" description="Low complexity" evidence="8">
    <location>
        <begin position="10"/>
        <end position="32"/>
    </location>
</feature>
<evidence type="ECO:0000259" key="9">
    <source>
        <dbReference type="PROSITE" id="PS50915"/>
    </source>
</evidence>
<reference evidence="10" key="2">
    <citation type="submission" date="2025-08" db="UniProtKB">
        <authorList>
            <consortium name="Ensembl"/>
        </authorList>
    </citation>
    <scope>IDENTIFICATION</scope>
</reference>
<dbReference type="AlphaFoldDB" id="A0A8U7MZ29"/>
<dbReference type="GO" id="GO:0002088">
    <property type="term" value="P:lens development in camera-type eye"/>
    <property type="evidence" value="ECO:0007669"/>
    <property type="project" value="TreeGrafter"/>
</dbReference>
<protein>
    <recommendedName>
        <fullName evidence="3">Beta-crystallin A4</fullName>
    </recommendedName>
    <alternativeName>
        <fullName evidence="7">Beta-A4 crystallin</fullName>
    </alternativeName>
</protein>
<dbReference type="Proteomes" id="UP000694553">
    <property type="component" value="Unassembled WGS sequence"/>
</dbReference>
<proteinExistence type="inferred from homology"/>
<reference evidence="10" key="3">
    <citation type="submission" date="2025-09" db="UniProtKB">
        <authorList>
            <consortium name="Ensembl"/>
        </authorList>
    </citation>
    <scope>IDENTIFICATION</scope>
</reference>
<dbReference type="Pfam" id="PF00030">
    <property type="entry name" value="Crystall"/>
    <property type="match status" value="1"/>
</dbReference>
<organism evidence="10 11">
    <name type="scientific">Corvus moneduloides</name>
    <name type="common">New Caledonian crow</name>
    <dbReference type="NCBI Taxonomy" id="1196302"/>
    <lineage>
        <taxon>Eukaryota</taxon>
        <taxon>Metazoa</taxon>
        <taxon>Chordata</taxon>
        <taxon>Craniata</taxon>
        <taxon>Vertebrata</taxon>
        <taxon>Euteleostomi</taxon>
        <taxon>Archelosauria</taxon>
        <taxon>Archosauria</taxon>
        <taxon>Dinosauria</taxon>
        <taxon>Saurischia</taxon>
        <taxon>Theropoda</taxon>
        <taxon>Coelurosauria</taxon>
        <taxon>Aves</taxon>
        <taxon>Neognathae</taxon>
        <taxon>Neoaves</taxon>
        <taxon>Telluraves</taxon>
        <taxon>Australaves</taxon>
        <taxon>Passeriformes</taxon>
        <taxon>Corvoidea</taxon>
        <taxon>Corvidae</taxon>
        <taxon>Corvus</taxon>
    </lineage>
</organism>
<sequence length="283" mass="30412">MSLSSRERSTSSPPTATAPWSMASAPSAPARSRAGREWGSRGTATPRCCRTPRIAGGLEDGGLQCLLPPEPWGCLLQAPLGAASTARAASGAVGTPGVSPLPPRQVGRLRALRLPGAAVRAGARRVPVLGGVERQQRLPRGEDVLLPPHRLRRECPRPGSPRRGGPRSPPLPTDRVAVPKPCPSWPQDHGRSRLMLFEQENFQGKRAEMSDDCPSLPALGWGSSTVGSFLVRSGAWVCSQYPGYRGFQYLLESDSPAGEYKHVREWGSHAQTGQVQSIRRVQQ</sequence>
<dbReference type="InterPro" id="IPR001064">
    <property type="entry name" value="Beta/gamma_crystallin"/>
</dbReference>
<dbReference type="Gene3D" id="2.60.20.10">
    <property type="entry name" value="Crystallins"/>
    <property type="match status" value="1"/>
</dbReference>
<comment type="subunit">
    <text evidence="6">Homo/heterodimer, or complexes of higher-order. The structure of beta-crystallin oligomers seems to be stabilized through interactions between the N-terminal arms.</text>
</comment>
<name>A0A8U7MZ29_CORMO</name>
<evidence type="ECO:0000256" key="2">
    <source>
        <dbReference type="ARBA" id="ARBA00009646"/>
    </source>
</evidence>
<feature type="region of interest" description="Disordered" evidence="8">
    <location>
        <begin position="139"/>
        <end position="185"/>
    </location>
</feature>
<comment type="similarity">
    <text evidence="2">Belongs to the beta/gamma-crystallin family.</text>
</comment>
<keyword evidence="4" id="KW-0273">Eye lens protein</keyword>
<evidence type="ECO:0000256" key="8">
    <source>
        <dbReference type="SAM" id="MobiDB-lite"/>
    </source>
</evidence>
<dbReference type="PANTHER" id="PTHR11818:SF19">
    <property type="entry name" value="BETA-CRYSTALLIN A4"/>
    <property type="match status" value="1"/>
</dbReference>
<feature type="region of interest" description="Disordered" evidence="8">
    <location>
        <begin position="1"/>
        <end position="47"/>
    </location>
</feature>
<dbReference type="PRINTS" id="PR01367">
    <property type="entry name" value="BGCRYSTALLIN"/>
</dbReference>
<feature type="domain" description="Beta/gamma crystallin 'Greek key'" evidence="9">
    <location>
        <begin position="192"/>
        <end position="233"/>
    </location>
</feature>
<dbReference type="InterPro" id="IPR011024">
    <property type="entry name" value="G_crystallin-like"/>
</dbReference>
<dbReference type="GO" id="GO:0005212">
    <property type="term" value="F:structural constituent of eye lens"/>
    <property type="evidence" value="ECO:0007669"/>
    <property type="project" value="UniProtKB-KW"/>
</dbReference>
<dbReference type="Ensembl" id="ENSCMUT00000034223.1">
    <property type="protein sequence ID" value="ENSCMUP00000029425.1"/>
    <property type="gene ID" value="ENSCMUG00000012990.2"/>
</dbReference>
<comment type="function">
    <text evidence="1">Crystallins are the dominant structural components of the vertebrate eye lens.</text>
</comment>
<keyword evidence="11" id="KW-1185">Reference proteome</keyword>
<dbReference type="InterPro" id="IPR050252">
    <property type="entry name" value="Beta/Gamma-Crystallin"/>
</dbReference>
<evidence type="ECO:0000256" key="6">
    <source>
        <dbReference type="ARBA" id="ARBA00025922"/>
    </source>
</evidence>
<evidence type="ECO:0000256" key="1">
    <source>
        <dbReference type="ARBA" id="ARBA00003689"/>
    </source>
</evidence>
<keyword evidence="5" id="KW-0677">Repeat</keyword>
<evidence type="ECO:0000256" key="3">
    <source>
        <dbReference type="ARBA" id="ARBA00019489"/>
    </source>
</evidence>
<accession>A0A8U7MZ29</accession>
<evidence type="ECO:0000256" key="5">
    <source>
        <dbReference type="ARBA" id="ARBA00022737"/>
    </source>
</evidence>
<dbReference type="SUPFAM" id="SSF49695">
    <property type="entry name" value="gamma-Crystallin-like"/>
    <property type="match status" value="1"/>
</dbReference>
<dbReference type="SMART" id="SM00247">
    <property type="entry name" value="XTALbg"/>
    <property type="match status" value="1"/>
</dbReference>
<dbReference type="GO" id="GO:0007601">
    <property type="term" value="P:visual perception"/>
    <property type="evidence" value="ECO:0007669"/>
    <property type="project" value="TreeGrafter"/>
</dbReference>
<dbReference type="PROSITE" id="PS50915">
    <property type="entry name" value="CRYSTALLIN_BETA_GAMMA"/>
    <property type="match status" value="1"/>
</dbReference>
<evidence type="ECO:0000256" key="4">
    <source>
        <dbReference type="ARBA" id="ARBA00022613"/>
    </source>
</evidence>
<evidence type="ECO:0000313" key="11">
    <source>
        <dbReference type="Proteomes" id="UP000694553"/>
    </source>
</evidence>